<reference evidence="1 2" key="1">
    <citation type="submission" date="2020-05" db="EMBL/GenBank/DDBJ databases">
        <title>Flexivirga sp. ID2601S isolated from air conditioner.</title>
        <authorList>
            <person name="Kim D.H."/>
        </authorList>
    </citation>
    <scope>NUCLEOTIDE SEQUENCE [LARGE SCALE GENOMIC DNA]</scope>
    <source>
        <strain evidence="1 2">ID2601S</strain>
    </source>
</reference>
<dbReference type="AlphaFoldDB" id="A0A849AK79"/>
<keyword evidence="2" id="KW-1185">Reference proteome</keyword>
<sequence length="116" mass="12658">MRAAITVAAGSDVEPQTRINAHYLIERLAGAGEEAVLKRELREPHRVDLRRVCLIALAHAGLVRPEDDLRGLLAVPELRDTVVYALGISGHPQLSLPEADGDDARWWRANGGGFFA</sequence>
<gene>
    <name evidence="1" type="ORF">HJ588_05865</name>
</gene>
<proteinExistence type="predicted"/>
<dbReference type="RefSeq" id="WP_171152970.1">
    <property type="nucleotide sequence ID" value="NZ_JABENB010000001.1"/>
</dbReference>
<dbReference type="EMBL" id="JABENB010000001">
    <property type="protein sequence ID" value="NNG38800.1"/>
    <property type="molecule type" value="Genomic_DNA"/>
</dbReference>
<organism evidence="1 2">
    <name type="scientific">Flexivirga aerilata</name>
    <dbReference type="NCBI Taxonomy" id="1656889"/>
    <lineage>
        <taxon>Bacteria</taxon>
        <taxon>Bacillati</taxon>
        <taxon>Actinomycetota</taxon>
        <taxon>Actinomycetes</taxon>
        <taxon>Micrococcales</taxon>
        <taxon>Dermacoccaceae</taxon>
        <taxon>Flexivirga</taxon>
    </lineage>
</organism>
<name>A0A849AK79_9MICO</name>
<comment type="caution">
    <text evidence="1">The sequence shown here is derived from an EMBL/GenBank/DDBJ whole genome shotgun (WGS) entry which is preliminary data.</text>
</comment>
<evidence type="ECO:0000313" key="2">
    <source>
        <dbReference type="Proteomes" id="UP000557772"/>
    </source>
</evidence>
<evidence type="ECO:0000313" key="1">
    <source>
        <dbReference type="EMBL" id="NNG38800.1"/>
    </source>
</evidence>
<protein>
    <submittedName>
        <fullName evidence="1">Uncharacterized protein</fullName>
    </submittedName>
</protein>
<accession>A0A849AK79</accession>
<dbReference type="Proteomes" id="UP000557772">
    <property type="component" value="Unassembled WGS sequence"/>
</dbReference>